<evidence type="ECO:0000313" key="3">
    <source>
        <dbReference type="Proteomes" id="UP000228740"/>
    </source>
</evidence>
<dbReference type="Gene3D" id="3.90.930.1">
    <property type="match status" value="2"/>
</dbReference>
<keyword evidence="1" id="KW-0732">Signal</keyword>
<feature type="chain" id="PRO_5014598551" evidence="1">
    <location>
        <begin position="21"/>
        <end position="513"/>
    </location>
</feature>
<dbReference type="RefSeq" id="WP_100376117.1">
    <property type="nucleotide sequence ID" value="NZ_PGFD01000001.1"/>
</dbReference>
<dbReference type="InterPro" id="IPR011652">
    <property type="entry name" value="MORN_2"/>
</dbReference>
<dbReference type="OrthoDB" id="830908at2"/>
<protein>
    <submittedName>
        <fullName evidence="2">Antitoxin component YwqK of YwqJK toxin-antitoxin module</fullName>
    </submittedName>
</protein>
<dbReference type="Proteomes" id="UP000228740">
    <property type="component" value="Unassembled WGS sequence"/>
</dbReference>
<name>A0A2M9C9A1_9FLAO</name>
<feature type="signal peptide" evidence="1">
    <location>
        <begin position="1"/>
        <end position="20"/>
    </location>
</feature>
<evidence type="ECO:0000256" key="1">
    <source>
        <dbReference type="SAM" id="SignalP"/>
    </source>
</evidence>
<proteinExistence type="predicted"/>
<keyword evidence="3" id="KW-1185">Reference proteome</keyword>
<sequence length="513" mass="58743">MKKLFTSAVLALIISIHASAQEKIYFDENWEKTTPGKMEYYRETESKGKLTLIRDYYKNGTLQMEGLVSDATPGSEVFEGKITWYNPEGKILSTGTFSGGNQIGPAKTFDEQGRILEDLTYKADGTFTGKIYMYKNPEEMSYNNTVTTYDTPDNFRSVVYDEDIKGIRYEIITDNKKGSYETKFYGEKGKYIGSNNSGNSGDNVTVEYYYDPMKVAKIEKQNKDGIVTESIIYSKKGDILQEEKKSRKDGYKKTYDETGKQIGNLAYIYDKENEFYKPFEGEDYQFNYLYSGFTSIDTYKNGASVLKKFFDEDGKLSYEQTLKDEMIQDIKYYDPDGKLKGAITYKDDMPDTGTLYEGLIEQQYKDGVLVNSKSLREDGKLKKETKINKDQTVYNSTVYDENGTVAYTYSQPVDQESGFTAQIVQYAKGKAANKAVVKDGVLQSGKIKYKCQHGLKELERNGKWVLIKLFSQEGKLIQESKVLAEMEEEQDPYNSLNTLITEDDLQYEFYESL</sequence>
<dbReference type="Pfam" id="PF07661">
    <property type="entry name" value="MORN_2"/>
    <property type="match status" value="3"/>
</dbReference>
<dbReference type="EMBL" id="PGFD01000001">
    <property type="protein sequence ID" value="PJJ67405.1"/>
    <property type="molecule type" value="Genomic_DNA"/>
</dbReference>
<reference evidence="2 3" key="1">
    <citation type="submission" date="2017-11" db="EMBL/GenBank/DDBJ databases">
        <title>Genomic Encyclopedia of Archaeal and Bacterial Type Strains, Phase II (KMG-II): From Individual Species to Whole Genera.</title>
        <authorList>
            <person name="Goeker M."/>
        </authorList>
    </citation>
    <scope>NUCLEOTIDE SEQUENCE [LARGE SCALE GENOMIC DNA]</scope>
    <source>
        <strain evidence="2 3">DSM 27617</strain>
    </source>
</reference>
<comment type="caution">
    <text evidence="2">The sequence shown here is derived from an EMBL/GenBank/DDBJ whole genome shotgun (WGS) entry which is preliminary data.</text>
</comment>
<dbReference type="AlphaFoldDB" id="A0A2M9C9A1"/>
<gene>
    <name evidence="2" type="ORF">CLV73_1416</name>
</gene>
<accession>A0A2M9C9A1</accession>
<organism evidence="2 3">
    <name type="scientific">Chryseobacterium geocarposphaerae</name>
    <dbReference type="NCBI Taxonomy" id="1416776"/>
    <lineage>
        <taxon>Bacteria</taxon>
        <taxon>Pseudomonadati</taxon>
        <taxon>Bacteroidota</taxon>
        <taxon>Flavobacteriia</taxon>
        <taxon>Flavobacteriales</taxon>
        <taxon>Weeksellaceae</taxon>
        <taxon>Chryseobacterium group</taxon>
        <taxon>Chryseobacterium</taxon>
    </lineage>
</organism>
<evidence type="ECO:0000313" key="2">
    <source>
        <dbReference type="EMBL" id="PJJ67405.1"/>
    </source>
</evidence>